<dbReference type="PROSITE" id="PS50005">
    <property type="entry name" value="TPR"/>
    <property type="match status" value="2"/>
</dbReference>
<evidence type="ECO:0000256" key="2">
    <source>
        <dbReference type="ARBA" id="ARBA00022803"/>
    </source>
</evidence>
<dbReference type="Proteomes" id="UP000034875">
    <property type="component" value="Unassembled WGS sequence"/>
</dbReference>
<dbReference type="InterPro" id="IPR050498">
    <property type="entry name" value="Ycf3"/>
</dbReference>
<dbReference type="Pfam" id="PF00515">
    <property type="entry name" value="TPR_1"/>
    <property type="match status" value="1"/>
</dbReference>
<evidence type="ECO:0000256" key="1">
    <source>
        <dbReference type="ARBA" id="ARBA00022737"/>
    </source>
</evidence>
<evidence type="ECO:0000313" key="4">
    <source>
        <dbReference type="EMBL" id="KKS44747.1"/>
    </source>
</evidence>
<dbReference type="SUPFAM" id="SSF48452">
    <property type="entry name" value="TPR-like"/>
    <property type="match status" value="1"/>
</dbReference>
<feature type="repeat" description="TPR" evidence="3">
    <location>
        <begin position="27"/>
        <end position="60"/>
    </location>
</feature>
<reference evidence="4 5" key="1">
    <citation type="journal article" date="2015" name="Nature">
        <title>rRNA introns, odd ribosomes, and small enigmatic genomes across a large radiation of phyla.</title>
        <authorList>
            <person name="Brown C.T."/>
            <person name="Hug L.A."/>
            <person name="Thomas B.C."/>
            <person name="Sharon I."/>
            <person name="Castelle C.J."/>
            <person name="Singh A."/>
            <person name="Wilkins M.J."/>
            <person name="Williams K.H."/>
            <person name="Banfield J.F."/>
        </authorList>
    </citation>
    <scope>NUCLEOTIDE SEQUENCE [LARGE SCALE GENOMIC DNA]</scope>
</reference>
<comment type="caution">
    <text evidence="4">The sequence shown here is derived from an EMBL/GenBank/DDBJ whole genome shotgun (WGS) entry which is preliminary data.</text>
</comment>
<dbReference type="PROSITE" id="PS50293">
    <property type="entry name" value="TPR_REGION"/>
    <property type="match status" value="1"/>
</dbReference>
<protein>
    <submittedName>
        <fullName evidence="4">TPR Domain containing protein</fullName>
    </submittedName>
</protein>
<dbReference type="Gene3D" id="1.25.40.10">
    <property type="entry name" value="Tetratricopeptide repeat domain"/>
    <property type="match status" value="1"/>
</dbReference>
<dbReference type="AlphaFoldDB" id="A0A0G0Z7N9"/>
<dbReference type="PANTHER" id="PTHR44858">
    <property type="entry name" value="TETRATRICOPEPTIDE REPEAT PROTEIN 6"/>
    <property type="match status" value="1"/>
</dbReference>
<evidence type="ECO:0000313" key="5">
    <source>
        <dbReference type="Proteomes" id="UP000034875"/>
    </source>
</evidence>
<dbReference type="Pfam" id="PF13176">
    <property type="entry name" value="TPR_7"/>
    <property type="match status" value="1"/>
</dbReference>
<proteinExistence type="predicted"/>
<name>A0A0G0Z7N9_9BACT</name>
<sequence>MRNFIILLIASFLLFFQNFPLFASEKLKELFEQATGAFSQGDYGQAIKLYEQTLEIHPDFAPSYNFLGLSHKAVGTDLTDVAWLFKTAIDIDPNYAQAYDNLGKTYYSLGDFNKAEEHCLKAIELDPGLVTAKLALGWIYLLGKSQPGDAIHYFSEVVESREQLPFAYFGLGLAYFMEQQHFRVLEMITTLRKIEREDLASQLEELVRSNRFGPDLIPGQPLIMPNKQPGILVMDIDESSLFSSSFDPKDGGERRVRLRRGVDQEDPQALNEEQKPLTYAERIQVLQKKRSGLRY</sequence>
<keyword evidence="2 3" id="KW-0802">TPR repeat</keyword>
<organism evidence="4 5">
    <name type="scientific">candidate division CPR1 bacterium GW2011_GWA2_42_17</name>
    <dbReference type="NCBI Taxonomy" id="1618341"/>
    <lineage>
        <taxon>Bacteria</taxon>
        <taxon>candidate division CPR1</taxon>
    </lineage>
</organism>
<dbReference type="SMART" id="SM00028">
    <property type="entry name" value="TPR"/>
    <property type="match status" value="3"/>
</dbReference>
<accession>A0A0G0Z7N9</accession>
<dbReference type="EMBL" id="LCCZ01000001">
    <property type="protein sequence ID" value="KKS44747.1"/>
    <property type="molecule type" value="Genomic_DNA"/>
</dbReference>
<dbReference type="InterPro" id="IPR011990">
    <property type="entry name" value="TPR-like_helical_dom_sf"/>
</dbReference>
<dbReference type="InterPro" id="IPR019734">
    <property type="entry name" value="TPR_rpt"/>
</dbReference>
<feature type="repeat" description="TPR" evidence="3">
    <location>
        <begin position="96"/>
        <end position="129"/>
    </location>
</feature>
<gene>
    <name evidence="4" type="ORF">UV05_C0001G0007</name>
</gene>
<dbReference type="PANTHER" id="PTHR44858:SF1">
    <property type="entry name" value="UDP-N-ACETYLGLUCOSAMINE--PEPTIDE N-ACETYLGLUCOSAMINYLTRANSFERASE SPINDLY-RELATED"/>
    <property type="match status" value="1"/>
</dbReference>
<evidence type="ECO:0000256" key="3">
    <source>
        <dbReference type="PROSITE-ProRule" id="PRU00339"/>
    </source>
</evidence>
<keyword evidence="1" id="KW-0677">Repeat</keyword>